<reference evidence="2" key="1">
    <citation type="journal article" date="2014" name="Science">
        <title>The coffee genome provides insight into the convergent evolution of caffeine biosynthesis.</title>
        <authorList>
            <person name="Denoeud F."/>
            <person name="Carretero-Paulet L."/>
            <person name="Dereeper A."/>
            <person name="Droc G."/>
            <person name="Guyot R."/>
            <person name="Pietrella M."/>
            <person name="Zheng C."/>
            <person name="Alberti A."/>
            <person name="Anthony F."/>
            <person name="Aprea G."/>
            <person name="Aury J.M."/>
            <person name="Bento P."/>
            <person name="Bernard M."/>
            <person name="Bocs S."/>
            <person name="Campa C."/>
            <person name="Cenci A."/>
            <person name="Combes M.C."/>
            <person name="Crouzillat D."/>
            <person name="Da Silva C."/>
            <person name="Daddiego L."/>
            <person name="De Bellis F."/>
            <person name="Dussert S."/>
            <person name="Garsmeur O."/>
            <person name="Gayraud T."/>
            <person name="Guignon V."/>
            <person name="Jahn K."/>
            <person name="Jamilloux V."/>
            <person name="Joet T."/>
            <person name="Labadie K."/>
            <person name="Lan T."/>
            <person name="Leclercq J."/>
            <person name="Lepelley M."/>
            <person name="Leroy T."/>
            <person name="Li L.T."/>
            <person name="Librado P."/>
            <person name="Lopez L."/>
            <person name="Munoz A."/>
            <person name="Noel B."/>
            <person name="Pallavicini A."/>
            <person name="Perrotta G."/>
            <person name="Poncet V."/>
            <person name="Pot D."/>
            <person name="Priyono X."/>
            <person name="Rigoreau M."/>
            <person name="Rouard M."/>
            <person name="Rozas J."/>
            <person name="Tranchant-Dubreuil C."/>
            <person name="VanBuren R."/>
            <person name="Zhang Q."/>
            <person name="Andrade A.C."/>
            <person name="Argout X."/>
            <person name="Bertrand B."/>
            <person name="de Kochko A."/>
            <person name="Graziosi G."/>
            <person name="Henry R.J."/>
            <person name="Jayarama X."/>
            <person name="Ming R."/>
            <person name="Nagai C."/>
            <person name="Rounsley S."/>
            <person name="Sankoff D."/>
            <person name="Giuliano G."/>
            <person name="Albert V.A."/>
            <person name="Wincker P."/>
            <person name="Lashermes P."/>
        </authorList>
    </citation>
    <scope>NUCLEOTIDE SEQUENCE [LARGE SCALE GENOMIC DNA]</scope>
    <source>
        <strain evidence="2">cv. DH200-94</strain>
    </source>
</reference>
<evidence type="ECO:0000313" key="1">
    <source>
        <dbReference type="EMBL" id="CDP10360.1"/>
    </source>
</evidence>
<name>A0A068UP99_COFCA</name>
<gene>
    <name evidence="1" type="ORF">GSCOC_T00031069001</name>
</gene>
<dbReference type="Proteomes" id="UP000295252">
    <property type="component" value="Chromosome V"/>
</dbReference>
<dbReference type="Gramene" id="CDP10360">
    <property type="protein sequence ID" value="CDP10360"/>
    <property type="gene ID" value="GSCOC_T00031069001"/>
</dbReference>
<sequence length="182" mass="21064">MEKKIYVSKHGDDNIIVSPNEPPIVHLQNKAYEFPLILVIFHKRCLEICKISMFFFWVKVKFQWLFSKQVELALIKKFARLRIKITRVNYCFQGDCCLVTSLQTVASKTSAMQPSSLLRTKNSMPWVYFLVASFINCSKKFIALDLTLPLSHLFSTPQGKKILFFIWLVSSSHATPSRCSCF</sequence>
<dbReference type="AlphaFoldDB" id="A0A068UP99"/>
<organism evidence="1 2">
    <name type="scientific">Coffea canephora</name>
    <name type="common">Robusta coffee</name>
    <dbReference type="NCBI Taxonomy" id="49390"/>
    <lineage>
        <taxon>Eukaryota</taxon>
        <taxon>Viridiplantae</taxon>
        <taxon>Streptophyta</taxon>
        <taxon>Embryophyta</taxon>
        <taxon>Tracheophyta</taxon>
        <taxon>Spermatophyta</taxon>
        <taxon>Magnoliopsida</taxon>
        <taxon>eudicotyledons</taxon>
        <taxon>Gunneridae</taxon>
        <taxon>Pentapetalae</taxon>
        <taxon>asterids</taxon>
        <taxon>lamiids</taxon>
        <taxon>Gentianales</taxon>
        <taxon>Rubiaceae</taxon>
        <taxon>Ixoroideae</taxon>
        <taxon>Gardenieae complex</taxon>
        <taxon>Bertiereae - Coffeeae clade</taxon>
        <taxon>Coffeeae</taxon>
        <taxon>Coffea</taxon>
    </lineage>
</organism>
<evidence type="ECO:0000313" key="2">
    <source>
        <dbReference type="Proteomes" id="UP000295252"/>
    </source>
</evidence>
<keyword evidence="2" id="KW-1185">Reference proteome</keyword>
<protein>
    <submittedName>
        <fullName evidence="1">Uncharacterized protein</fullName>
    </submittedName>
</protein>
<dbReference type="EMBL" id="HG739128">
    <property type="protein sequence ID" value="CDP10360.1"/>
    <property type="molecule type" value="Genomic_DNA"/>
</dbReference>
<proteinExistence type="predicted"/>
<accession>A0A068UP99</accession>
<dbReference type="InParanoid" id="A0A068UP99"/>